<dbReference type="OrthoDB" id="426882at2759"/>
<dbReference type="GO" id="GO:0000981">
    <property type="term" value="F:DNA-binding transcription factor activity, RNA polymerase II-specific"/>
    <property type="evidence" value="ECO:0007669"/>
    <property type="project" value="InterPro"/>
</dbReference>
<dbReference type="AlphaFoldDB" id="A0A8K0X9P1"/>
<dbReference type="PROSITE" id="PS50048">
    <property type="entry name" value="ZN2_CY6_FUNGAL_2"/>
    <property type="match status" value="1"/>
</dbReference>
<name>A0A8K0X9P1_9PEZI</name>
<proteinExistence type="predicted"/>
<evidence type="ECO:0000313" key="3">
    <source>
        <dbReference type="EMBL" id="KAH7377206.1"/>
    </source>
</evidence>
<dbReference type="InterPro" id="IPR001138">
    <property type="entry name" value="Zn2Cys6_DnaBD"/>
</dbReference>
<keyword evidence="1" id="KW-0539">Nucleus</keyword>
<dbReference type="Gene3D" id="4.10.240.10">
    <property type="entry name" value="Zn(2)-C6 fungal-type DNA-binding domain"/>
    <property type="match status" value="1"/>
</dbReference>
<dbReference type="SMART" id="SM00066">
    <property type="entry name" value="GAL4"/>
    <property type="match status" value="1"/>
</dbReference>
<accession>A0A8K0X9P1</accession>
<reference evidence="3" key="1">
    <citation type="journal article" date="2021" name="Nat. Commun.">
        <title>Genetic determinants of endophytism in the Arabidopsis root mycobiome.</title>
        <authorList>
            <person name="Mesny F."/>
            <person name="Miyauchi S."/>
            <person name="Thiergart T."/>
            <person name="Pickel B."/>
            <person name="Atanasova L."/>
            <person name="Karlsson M."/>
            <person name="Huettel B."/>
            <person name="Barry K.W."/>
            <person name="Haridas S."/>
            <person name="Chen C."/>
            <person name="Bauer D."/>
            <person name="Andreopoulos W."/>
            <person name="Pangilinan J."/>
            <person name="LaButti K."/>
            <person name="Riley R."/>
            <person name="Lipzen A."/>
            <person name="Clum A."/>
            <person name="Drula E."/>
            <person name="Henrissat B."/>
            <person name="Kohler A."/>
            <person name="Grigoriev I.V."/>
            <person name="Martin F.M."/>
            <person name="Hacquard S."/>
        </authorList>
    </citation>
    <scope>NUCLEOTIDE SEQUENCE</scope>
    <source>
        <strain evidence="3">MPI-CAGE-AT-0016</strain>
    </source>
</reference>
<dbReference type="EMBL" id="JAGPXD010000001">
    <property type="protein sequence ID" value="KAH7377206.1"/>
    <property type="molecule type" value="Genomic_DNA"/>
</dbReference>
<protein>
    <recommendedName>
        <fullName evidence="2">Zn(2)-C6 fungal-type domain-containing protein</fullName>
    </recommendedName>
</protein>
<comment type="caution">
    <text evidence="3">The sequence shown here is derived from an EMBL/GenBank/DDBJ whole genome shotgun (WGS) entry which is preliminary data.</text>
</comment>
<gene>
    <name evidence="3" type="ORF">B0T11DRAFT_214024</name>
</gene>
<dbReference type="InterPro" id="IPR053187">
    <property type="entry name" value="Notoamide_regulator"/>
</dbReference>
<sequence>SVRRKRPQTRMTCTPCRRRKSKCDGGRPTCTACATAGLQKCEYDGDPDLTRAAALRKRHDELERRVVLYEQLFAVLSDRPEFKSIEILRRIRRANFKIDLEELSRSFSHGDVLVR</sequence>
<dbReference type="InterPro" id="IPR036864">
    <property type="entry name" value="Zn2-C6_fun-type_DNA-bd_sf"/>
</dbReference>
<dbReference type="PANTHER" id="PTHR47256">
    <property type="entry name" value="ZN(II)2CYS6 TRANSCRIPTION FACTOR (EUROFUNG)-RELATED"/>
    <property type="match status" value="1"/>
</dbReference>
<feature type="domain" description="Zn(2)-C6 fungal-type" evidence="2">
    <location>
        <begin position="12"/>
        <end position="43"/>
    </location>
</feature>
<organism evidence="3 4">
    <name type="scientific">Plectosphaerella cucumerina</name>
    <dbReference type="NCBI Taxonomy" id="40658"/>
    <lineage>
        <taxon>Eukaryota</taxon>
        <taxon>Fungi</taxon>
        <taxon>Dikarya</taxon>
        <taxon>Ascomycota</taxon>
        <taxon>Pezizomycotina</taxon>
        <taxon>Sordariomycetes</taxon>
        <taxon>Hypocreomycetidae</taxon>
        <taxon>Glomerellales</taxon>
        <taxon>Plectosphaerellaceae</taxon>
        <taxon>Plectosphaerella</taxon>
    </lineage>
</organism>
<dbReference type="Proteomes" id="UP000813385">
    <property type="component" value="Unassembled WGS sequence"/>
</dbReference>
<dbReference type="CDD" id="cd00067">
    <property type="entry name" value="GAL4"/>
    <property type="match status" value="1"/>
</dbReference>
<dbReference type="PROSITE" id="PS00463">
    <property type="entry name" value="ZN2_CY6_FUNGAL_1"/>
    <property type="match status" value="1"/>
</dbReference>
<evidence type="ECO:0000313" key="4">
    <source>
        <dbReference type="Proteomes" id="UP000813385"/>
    </source>
</evidence>
<feature type="non-terminal residue" evidence="3">
    <location>
        <position position="115"/>
    </location>
</feature>
<evidence type="ECO:0000256" key="1">
    <source>
        <dbReference type="ARBA" id="ARBA00023242"/>
    </source>
</evidence>
<dbReference type="Pfam" id="PF00172">
    <property type="entry name" value="Zn_clus"/>
    <property type="match status" value="1"/>
</dbReference>
<dbReference type="GO" id="GO:0008270">
    <property type="term" value="F:zinc ion binding"/>
    <property type="evidence" value="ECO:0007669"/>
    <property type="project" value="InterPro"/>
</dbReference>
<dbReference type="SUPFAM" id="SSF57701">
    <property type="entry name" value="Zn2/Cys6 DNA-binding domain"/>
    <property type="match status" value="1"/>
</dbReference>
<evidence type="ECO:0000259" key="2">
    <source>
        <dbReference type="PROSITE" id="PS50048"/>
    </source>
</evidence>
<feature type="non-terminal residue" evidence="3">
    <location>
        <position position="1"/>
    </location>
</feature>
<dbReference type="PANTHER" id="PTHR47256:SF1">
    <property type="entry name" value="ZN(II)2CYS6 TRANSCRIPTION FACTOR (EUROFUNG)"/>
    <property type="match status" value="1"/>
</dbReference>
<keyword evidence="4" id="KW-1185">Reference proteome</keyword>